<comment type="caution">
    <text evidence="5">The sequence shown here is derived from an EMBL/GenBank/DDBJ whole genome shotgun (WGS) entry which is preliminary data.</text>
</comment>
<keyword evidence="6" id="KW-1185">Reference proteome</keyword>
<feature type="compositionally biased region" description="Low complexity" evidence="4">
    <location>
        <begin position="370"/>
        <end position="380"/>
    </location>
</feature>
<gene>
    <name evidence="5" type="primary">WDR20</name>
    <name evidence="5" type="ORF">F1559_000325</name>
</gene>
<feature type="region of interest" description="Disordered" evidence="4">
    <location>
        <begin position="1"/>
        <end position="92"/>
    </location>
</feature>
<keyword evidence="2" id="KW-0677">Repeat</keyword>
<dbReference type="InterPro" id="IPR036322">
    <property type="entry name" value="WD40_repeat_dom_sf"/>
</dbReference>
<dbReference type="PROSITE" id="PS50082">
    <property type="entry name" value="WD_REPEATS_2"/>
    <property type="match status" value="1"/>
</dbReference>
<feature type="region of interest" description="Disordered" evidence="4">
    <location>
        <begin position="334"/>
        <end position="409"/>
    </location>
</feature>
<organism evidence="5 6">
    <name type="scientific">Cyanidiococcus yangmingshanensis</name>
    <dbReference type="NCBI Taxonomy" id="2690220"/>
    <lineage>
        <taxon>Eukaryota</taxon>
        <taxon>Rhodophyta</taxon>
        <taxon>Bangiophyceae</taxon>
        <taxon>Cyanidiales</taxon>
        <taxon>Cyanidiaceae</taxon>
        <taxon>Cyanidiococcus</taxon>
    </lineage>
</organism>
<evidence type="ECO:0000313" key="5">
    <source>
        <dbReference type="EMBL" id="KAF6001169.1"/>
    </source>
</evidence>
<feature type="compositionally biased region" description="Low complexity" evidence="4">
    <location>
        <begin position="223"/>
        <end position="239"/>
    </location>
</feature>
<dbReference type="PANTHER" id="PTHR14107:SF16">
    <property type="entry name" value="AT02583P"/>
    <property type="match status" value="1"/>
</dbReference>
<feature type="region of interest" description="Disordered" evidence="4">
    <location>
        <begin position="889"/>
        <end position="913"/>
    </location>
</feature>
<reference evidence="5 6" key="1">
    <citation type="journal article" date="2020" name="J. Phycol.">
        <title>Comparative genome analysis reveals Cyanidiococcus gen. nov., a new extremophilic red algal genus sister to Cyanidioschyzon (Cyanidioschyzonaceae, Rhodophyta).</title>
        <authorList>
            <person name="Liu S.-L."/>
            <person name="Chiang Y.-R."/>
            <person name="Yoon H.S."/>
            <person name="Fu H.-Y."/>
        </authorList>
    </citation>
    <scope>NUCLEOTIDE SEQUENCE [LARGE SCALE GENOMIC DNA]</scope>
    <source>
        <strain evidence="5 6">THAL066</strain>
    </source>
</reference>
<feature type="compositionally biased region" description="Low complexity" evidence="4">
    <location>
        <begin position="43"/>
        <end position="52"/>
    </location>
</feature>
<feature type="repeat" description="WD" evidence="3">
    <location>
        <begin position="712"/>
        <end position="753"/>
    </location>
</feature>
<dbReference type="EMBL" id="VWRR01000015">
    <property type="protein sequence ID" value="KAF6001169.1"/>
    <property type="molecule type" value="Genomic_DNA"/>
</dbReference>
<dbReference type="InterPro" id="IPR051362">
    <property type="entry name" value="WD_repeat_creC_regulators"/>
</dbReference>
<sequence>MREVSGTHQRSCSGSSTTGESFNSSTSNWLGVGGVGSGSRPQSAASSPVAASRGHSVGPAPGPSTMPRNNDGAYYGSGADATGGSGSGDREAVDGVSGVANLSGYVVGSPQAAMTSPRKVLRRSIAIPGHGVFELSAEWVGERLYATEPRARADSGSDRSAGAANGRRANPSSNVSGGNGGSGGYEARSMLSRLTSLAASGASMMGLGSSHAHGGNAPSSPHASQSTGGSASSSPSLAGDCQGASPMGGFLGIGGPVVGRRVNYGWGTRGTQVSVLLIPRALLSMMLMNAIVENASIMAAYRRTLSADSEILTPNAMIIAAGDVNGRRVTPAMHSAGGMDHPRSGTPPPSAVSGNTRERRGLFGRRRAASVRSLESSSASGNALARGSDTMVPENGAEPKAPSRSRIAPELMAVDSYPSPGQTGNYGQCSHLALTASETAVNRPMMGWLNRWTSTGRDKVGTSTPGSPIVREQLDAHTTTGSDHDNHHIEPGLPAKSGVARSATPQTSLGLDVPMLDSDQANEMVPLLLLNYRDQVYIIQGEGDGRVHQKFRFRALPTCHTLCLSALEDTVLAIIGFANGEVLIHRDPLRTADGGYDCIGVPSAFMSAADQPKQVMVMALAVTSERDRLITARGNGSIYIHALPTGLAPSKCQTALLAQIPSGFGITSVSVWQRQLACASRDGMLRLYAIPDLDDLIKKSMNSAPIEAFAQARSHYGALLCVAWSTDGRFLATGGEDDMLTIWGVPESASEALKGIVRGSGHSSFVTSLCWFPSDHVAWDDLSVDMASERDLTLPDSLRPELYRLASVGQDGKLCIWEFDPNALPAPRRTRRGPAAPEIEPALRQTTHHDGLTCVRLAYTPNCALLVTADESGSVRMWEAAAPGLARQARDQSLSSSETGVGAAGSPSSPTQRIEYLLNAHAHRDFFKKPSDREPAYVS</sequence>
<feature type="region of interest" description="Disordered" evidence="4">
    <location>
        <begin position="205"/>
        <end position="240"/>
    </location>
</feature>
<dbReference type="AlphaFoldDB" id="A0A7J7IES5"/>
<dbReference type="Pfam" id="PF00400">
    <property type="entry name" value="WD40"/>
    <property type="match status" value="2"/>
</dbReference>
<proteinExistence type="predicted"/>
<dbReference type="InterPro" id="IPR001680">
    <property type="entry name" value="WD40_rpt"/>
</dbReference>
<dbReference type="SMART" id="SM00320">
    <property type="entry name" value="WD40"/>
    <property type="match status" value="4"/>
</dbReference>
<dbReference type="SUPFAM" id="SSF50978">
    <property type="entry name" value="WD40 repeat-like"/>
    <property type="match status" value="1"/>
</dbReference>
<dbReference type="Gene3D" id="2.130.10.10">
    <property type="entry name" value="YVTN repeat-like/Quinoprotein amine dehydrogenase"/>
    <property type="match status" value="1"/>
</dbReference>
<dbReference type="PANTHER" id="PTHR14107">
    <property type="entry name" value="WD REPEAT PROTEIN"/>
    <property type="match status" value="1"/>
</dbReference>
<name>A0A7J7IES5_9RHOD</name>
<dbReference type="OrthoDB" id="3367at2759"/>
<protein>
    <submittedName>
        <fullName evidence="5">Wd repeat</fullName>
    </submittedName>
</protein>
<evidence type="ECO:0000256" key="2">
    <source>
        <dbReference type="ARBA" id="ARBA00022737"/>
    </source>
</evidence>
<feature type="compositionally biased region" description="Low complexity" evidence="4">
    <location>
        <begin position="158"/>
        <end position="176"/>
    </location>
</feature>
<feature type="compositionally biased region" description="Polar residues" evidence="4">
    <location>
        <begin position="1"/>
        <end position="29"/>
    </location>
</feature>
<evidence type="ECO:0000256" key="4">
    <source>
        <dbReference type="SAM" id="MobiDB-lite"/>
    </source>
</evidence>
<dbReference type="InterPro" id="IPR015943">
    <property type="entry name" value="WD40/YVTN_repeat-like_dom_sf"/>
</dbReference>
<dbReference type="PROSITE" id="PS50294">
    <property type="entry name" value="WD_REPEATS_REGION"/>
    <property type="match status" value="1"/>
</dbReference>
<feature type="region of interest" description="Disordered" evidence="4">
    <location>
        <begin position="149"/>
        <end position="186"/>
    </location>
</feature>
<keyword evidence="1 3" id="KW-0853">WD repeat</keyword>
<feature type="compositionally biased region" description="Low complexity" evidence="4">
    <location>
        <begin position="71"/>
        <end position="80"/>
    </location>
</feature>
<evidence type="ECO:0000256" key="1">
    <source>
        <dbReference type="ARBA" id="ARBA00022574"/>
    </source>
</evidence>
<feature type="region of interest" description="Disordered" evidence="4">
    <location>
        <begin position="477"/>
        <end position="504"/>
    </location>
</feature>
<dbReference type="Proteomes" id="UP000530660">
    <property type="component" value="Unassembled WGS sequence"/>
</dbReference>
<accession>A0A7J7IES5</accession>
<evidence type="ECO:0000313" key="6">
    <source>
        <dbReference type="Proteomes" id="UP000530660"/>
    </source>
</evidence>
<evidence type="ECO:0000256" key="3">
    <source>
        <dbReference type="PROSITE-ProRule" id="PRU00221"/>
    </source>
</evidence>